<dbReference type="OrthoDB" id="3261862at2759"/>
<feature type="compositionally biased region" description="Low complexity" evidence="1">
    <location>
        <begin position="187"/>
        <end position="220"/>
    </location>
</feature>
<feature type="compositionally biased region" description="Acidic residues" evidence="1">
    <location>
        <begin position="698"/>
        <end position="711"/>
    </location>
</feature>
<feature type="compositionally biased region" description="Acidic residues" evidence="1">
    <location>
        <begin position="959"/>
        <end position="976"/>
    </location>
</feature>
<feature type="region of interest" description="Disordered" evidence="1">
    <location>
        <begin position="743"/>
        <end position="762"/>
    </location>
</feature>
<feature type="compositionally biased region" description="Polar residues" evidence="1">
    <location>
        <begin position="60"/>
        <end position="75"/>
    </location>
</feature>
<feature type="compositionally biased region" description="Basic and acidic residues" evidence="1">
    <location>
        <begin position="395"/>
        <end position="410"/>
    </location>
</feature>
<evidence type="ECO:0000256" key="1">
    <source>
        <dbReference type="SAM" id="MobiDB-lite"/>
    </source>
</evidence>
<feature type="region of interest" description="Disordered" evidence="1">
    <location>
        <begin position="1"/>
        <end position="251"/>
    </location>
</feature>
<evidence type="ECO:0000313" key="3">
    <source>
        <dbReference type="Proteomes" id="UP000294933"/>
    </source>
</evidence>
<dbReference type="AlphaFoldDB" id="A0A4Y7QFY8"/>
<protein>
    <submittedName>
        <fullName evidence="2">Uncharacterized protein</fullName>
    </submittedName>
</protein>
<feature type="region of interest" description="Disordered" evidence="1">
    <location>
        <begin position="268"/>
        <end position="299"/>
    </location>
</feature>
<accession>A0A4Y7QFY8</accession>
<feature type="region of interest" description="Disordered" evidence="1">
    <location>
        <begin position="922"/>
        <end position="1106"/>
    </location>
</feature>
<feature type="compositionally biased region" description="Basic residues" evidence="1">
    <location>
        <begin position="785"/>
        <end position="794"/>
    </location>
</feature>
<feature type="compositionally biased region" description="Polar residues" evidence="1">
    <location>
        <begin position="681"/>
        <end position="695"/>
    </location>
</feature>
<feature type="compositionally biased region" description="Low complexity" evidence="1">
    <location>
        <begin position="282"/>
        <end position="297"/>
    </location>
</feature>
<dbReference type="VEuPathDB" id="FungiDB:BD410DRAFT_607610"/>
<gene>
    <name evidence="2" type="ORF">BD410DRAFT_607610</name>
</gene>
<proteinExistence type="predicted"/>
<feature type="region of interest" description="Disordered" evidence="1">
    <location>
        <begin position="681"/>
        <end position="723"/>
    </location>
</feature>
<dbReference type="EMBL" id="ML170163">
    <property type="protein sequence ID" value="TDL25779.1"/>
    <property type="molecule type" value="Genomic_DNA"/>
</dbReference>
<feature type="compositionally biased region" description="Basic residues" evidence="1">
    <location>
        <begin position="137"/>
        <end position="147"/>
    </location>
</feature>
<reference evidence="2 3" key="1">
    <citation type="submission" date="2018-06" db="EMBL/GenBank/DDBJ databases">
        <title>A transcriptomic atlas of mushroom development highlights an independent origin of complex multicellularity.</title>
        <authorList>
            <consortium name="DOE Joint Genome Institute"/>
            <person name="Krizsan K."/>
            <person name="Almasi E."/>
            <person name="Merenyi Z."/>
            <person name="Sahu N."/>
            <person name="Viragh M."/>
            <person name="Koszo T."/>
            <person name="Mondo S."/>
            <person name="Kiss B."/>
            <person name="Balint B."/>
            <person name="Kues U."/>
            <person name="Barry K."/>
            <person name="Hegedus J.C."/>
            <person name="Henrissat B."/>
            <person name="Johnson J."/>
            <person name="Lipzen A."/>
            <person name="Ohm R."/>
            <person name="Nagy I."/>
            <person name="Pangilinan J."/>
            <person name="Yan J."/>
            <person name="Xiong Y."/>
            <person name="Grigoriev I.V."/>
            <person name="Hibbett D.S."/>
            <person name="Nagy L.G."/>
        </authorList>
    </citation>
    <scope>NUCLEOTIDE SEQUENCE [LARGE SCALE GENOMIC DNA]</scope>
    <source>
        <strain evidence="2 3">SZMC22713</strain>
    </source>
</reference>
<evidence type="ECO:0000313" key="2">
    <source>
        <dbReference type="EMBL" id="TDL25779.1"/>
    </source>
</evidence>
<feature type="compositionally biased region" description="Basic and acidic residues" evidence="1">
    <location>
        <begin position="222"/>
        <end position="231"/>
    </location>
</feature>
<keyword evidence="3" id="KW-1185">Reference proteome</keyword>
<feature type="region of interest" description="Disordered" evidence="1">
    <location>
        <begin position="343"/>
        <end position="376"/>
    </location>
</feature>
<feature type="compositionally biased region" description="Basic and acidic residues" evidence="1">
    <location>
        <begin position="176"/>
        <end position="186"/>
    </location>
</feature>
<organism evidence="2 3">
    <name type="scientific">Rickenella mellea</name>
    <dbReference type="NCBI Taxonomy" id="50990"/>
    <lineage>
        <taxon>Eukaryota</taxon>
        <taxon>Fungi</taxon>
        <taxon>Dikarya</taxon>
        <taxon>Basidiomycota</taxon>
        <taxon>Agaricomycotina</taxon>
        <taxon>Agaricomycetes</taxon>
        <taxon>Hymenochaetales</taxon>
        <taxon>Rickenellaceae</taxon>
        <taxon>Rickenella</taxon>
    </lineage>
</organism>
<feature type="region of interest" description="Disordered" evidence="1">
    <location>
        <begin position="774"/>
        <end position="868"/>
    </location>
</feature>
<feature type="compositionally biased region" description="Polar residues" evidence="1">
    <location>
        <begin position="21"/>
        <end position="48"/>
    </location>
</feature>
<feature type="region of interest" description="Disordered" evidence="1">
    <location>
        <begin position="393"/>
        <end position="424"/>
    </location>
</feature>
<feature type="compositionally biased region" description="Polar residues" evidence="1">
    <location>
        <begin position="1006"/>
        <end position="1020"/>
    </location>
</feature>
<name>A0A4Y7QFY8_9AGAM</name>
<feature type="compositionally biased region" description="Polar residues" evidence="1">
    <location>
        <begin position="930"/>
        <end position="939"/>
    </location>
</feature>
<feature type="compositionally biased region" description="Polar residues" evidence="1">
    <location>
        <begin position="821"/>
        <end position="830"/>
    </location>
</feature>
<sequence>MHAGAVQHPIAPLPRDIPLPTTDTLGSPQLARRSQQPEATSHNLATSPLSPPAADDRLQLQGQSTLEANHTSRPVHSTRRTSPFLASPVEIDVPKANSHRRKRTMSSGEGASSPPLVDFVRGRQAHSEGGDSFSGRARGRSVPRRIFHASSSSESDRPSPGVFPMPPIPNYSSRQLLRETMLKRESGTSSSLYPPSVSSVSGTESLPSLPSLPSPRSLASVERYDSVRSVDPDDDEDDINPHMQELHDLDADDVSYRLRLLVKNNYYLPPAHAKPYPPNLMPSAPASKKPSPKSSSPTFLDIFKVGKSRSKATTPEKPTFPPGVQVLQGLLPALRTTSDATTLSATYPHPHASRSPHSQPHSPLTAHPHAHQDRKGRVVVVRERMEDLASAAKQAELDLRQREAERRKAGGTDTSDSEKDDDFDDFIDPTDAVDLPPLTGGYRIAPQASALNGMGVEASVGAAMLADRLPPGTPGVWSVDSSEAAWRRALLHEAVGHSLNNSMSTTSPSAGTPVPSLHLNTAVPRPAVSPSSTLRKKRELGQRILTQIMDDEDFEVSPDRVEVDGPVPPAMLNTTNLVDTSRLSSGSMNPPLRAETPTVPTHPLAPPPRTTPLTPLHSIFHGDNPIQGSRPRLIRKAISSPLLPNHYETLAGITRATSTTPTQRFSPAVILHDPEGVESVQSLAGTRRSMSTGSMYSDIDEDEDEDEDEDDTAFHTPNEMISSDLDMDIDVSFDAQPRPSLTASLLSQGRASSEYSQPSPTVSAFRDALEGNRYSRAPSSTTHSHGQHSARTSRHLSGLSRGYDSPNPSRRSDILTPPPRTSASYVSTVLSPPPRSGNVFVRPVVMRSPSPGRPSDDSMWSHGGRAEDGEMLVDPDLSAERSLSPPMEEEVEGPELELPVHPFAAAERQLPVVAPPIPPHPAAAVPAAASGNNSNNRIQPPTPISFFDEVEAQNVGMDDSSEEDSDDDGEDGESEMETAILFVDPNTMAVSNTPMRRAEPAILKLDNNSNPYLVASSSSDGHGRGVHGHPGRPPLPISLPSPMFARGDPQGGSSSAAGASGSGPSGSASGSTPEKPKVLKKERKKRAAQKGASLDGLLIQHMENERDTIRRITHTLTQT</sequence>
<dbReference type="STRING" id="50990.A0A4Y7QFY8"/>
<dbReference type="Proteomes" id="UP000294933">
    <property type="component" value="Unassembled WGS sequence"/>
</dbReference>
<feature type="region of interest" description="Disordered" evidence="1">
    <location>
        <begin position="580"/>
        <end position="605"/>
    </location>
</feature>